<dbReference type="Pfam" id="PF00400">
    <property type="entry name" value="WD40"/>
    <property type="match status" value="1"/>
</dbReference>
<dbReference type="OrthoDB" id="273067at2759"/>
<dbReference type="PROSITE" id="PS50082">
    <property type="entry name" value="WD_REPEATS_2"/>
    <property type="match status" value="1"/>
</dbReference>
<dbReference type="Proteomes" id="UP000294530">
    <property type="component" value="Unassembled WGS sequence"/>
</dbReference>
<keyword evidence="2 4" id="KW-0853">WD repeat</keyword>
<evidence type="ECO:0000313" key="6">
    <source>
        <dbReference type="Proteomes" id="UP000294530"/>
    </source>
</evidence>
<dbReference type="PROSITE" id="PS50294">
    <property type="entry name" value="WD_REPEATS_REGION"/>
    <property type="match status" value="1"/>
</dbReference>
<dbReference type="AlphaFoldDB" id="A0A976IDZ4"/>
<evidence type="ECO:0008006" key="7">
    <source>
        <dbReference type="Google" id="ProtNLM"/>
    </source>
</evidence>
<dbReference type="InterPro" id="IPR019775">
    <property type="entry name" value="WD40_repeat_CS"/>
</dbReference>
<dbReference type="GO" id="GO:0000347">
    <property type="term" value="C:THO complex"/>
    <property type="evidence" value="ECO:0007669"/>
    <property type="project" value="TreeGrafter"/>
</dbReference>
<dbReference type="GO" id="GO:0000346">
    <property type="term" value="C:transcription export complex"/>
    <property type="evidence" value="ECO:0007669"/>
    <property type="project" value="TreeGrafter"/>
</dbReference>
<dbReference type="EMBL" id="SHOA02000017">
    <property type="protein sequence ID" value="TDH68025.1"/>
    <property type="molecule type" value="Genomic_DNA"/>
</dbReference>
<protein>
    <recommendedName>
        <fullName evidence="7">THO complex subunit 6</fullName>
    </recommendedName>
</protein>
<dbReference type="InterPro" id="IPR036322">
    <property type="entry name" value="WD40_repeat_dom_sf"/>
</dbReference>
<evidence type="ECO:0000256" key="1">
    <source>
        <dbReference type="ARBA" id="ARBA00009728"/>
    </source>
</evidence>
<keyword evidence="6" id="KW-1185">Reference proteome</keyword>
<sequence length="389" mass="43193">MDPAAYDEGGYRDELLRTMRANEALVYQAIFAPENFTHQKSVLVAATSTGLLLIYQLDRLMKPGYWDLVRRDEESAYPGPNVSIQAHPTQIYSLRFAGNETNPLLISGGDLDFRVWKWKDILAAVDDSSKATKLKPVHIDHLKRKTLGFRKALLPASEINEIAVSKTTGHLFLAGGDNEAHEWDLVTQQFTRQFEGHDDYLHTVRHLQHSEELITGSEDGTIGVWDIRQDRKVEFLRPQPTTQSNKSSLPYVWVGAIAHDDSEMWLACGGGSKRAYGNPAQITGGFLGMWHLPSRVPVHFTKTTSDVHDVVFHQMELLSVGNDANLKKWNRSSGQLLATARSNLPSCHFCVVDDATDIIAIGGAAPSIDIYTMPGVVSFSLAINDARGL</sequence>
<dbReference type="GO" id="GO:0006406">
    <property type="term" value="P:mRNA export from nucleus"/>
    <property type="evidence" value="ECO:0007669"/>
    <property type="project" value="TreeGrafter"/>
</dbReference>
<organism evidence="5 6">
    <name type="scientific">Bremia lactucae</name>
    <name type="common">Lettuce downy mildew</name>
    <dbReference type="NCBI Taxonomy" id="4779"/>
    <lineage>
        <taxon>Eukaryota</taxon>
        <taxon>Sar</taxon>
        <taxon>Stramenopiles</taxon>
        <taxon>Oomycota</taxon>
        <taxon>Peronosporomycetes</taxon>
        <taxon>Peronosporales</taxon>
        <taxon>Peronosporaceae</taxon>
        <taxon>Bremia</taxon>
    </lineage>
</organism>
<dbReference type="SUPFAM" id="SSF50978">
    <property type="entry name" value="WD40 repeat-like"/>
    <property type="match status" value="1"/>
</dbReference>
<evidence type="ECO:0000256" key="2">
    <source>
        <dbReference type="ARBA" id="ARBA00022574"/>
    </source>
</evidence>
<dbReference type="InterPro" id="IPR042626">
    <property type="entry name" value="THOC6"/>
</dbReference>
<dbReference type="KEGG" id="blac:94347589"/>
<dbReference type="PANTHER" id="PTHR44411">
    <property type="entry name" value="THO COMPLEX SUBUNIT 6 HOMOLOG"/>
    <property type="match status" value="1"/>
</dbReference>
<dbReference type="SMART" id="SM00320">
    <property type="entry name" value="WD40"/>
    <property type="match status" value="5"/>
</dbReference>
<dbReference type="InterPro" id="IPR015943">
    <property type="entry name" value="WD40/YVTN_repeat-like_dom_sf"/>
</dbReference>
<comment type="similarity">
    <text evidence="1">Belongs to the WD repeat THOC6 family.</text>
</comment>
<keyword evidence="3" id="KW-0677">Repeat</keyword>
<evidence type="ECO:0000313" key="5">
    <source>
        <dbReference type="EMBL" id="TDH68025.1"/>
    </source>
</evidence>
<accession>A0A976IDZ4</accession>
<dbReference type="RefSeq" id="XP_067817524.1">
    <property type="nucleotide sequence ID" value="XM_067961918.1"/>
</dbReference>
<comment type="caution">
    <text evidence="5">The sequence shown here is derived from an EMBL/GenBank/DDBJ whole genome shotgun (WGS) entry which is preliminary data.</text>
</comment>
<feature type="repeat" description="WD" evidence="4">
    <location>
        <begin position="194"/>
        <end position="235"/>
    </location>
</feature>
<dbReference type="PROSITE" id="PS00678">
    <property type="entry name" value="WD_REPEATS_1"/>
    <property type="match status" value="1"/>
</dbReference>
<dbReference type="PANTHER" id="PTHR44411:SF1">
    <property type="entry name" value="THO COMPLEX SUBUNIT 6 HOMOLOG"/>
    <property type="match status" value="1"/>
</dbReference>
<evidence type="ECO:0000256" key="4">
    <source>
        <dbReference type="PROSITE-ProRule" id="PRU00221"/>
    </source>
</evidence>
<dbReference type="GeneID" id="94347589"/>
<evidence type="ECO:0000256" key="3">
    <source>
        <dbReference type="ARBA" id="ARBA00022737"/>
    </source>
</evidence>
<proteinExistence type="inferred from homology"/>
<reference evidence="5 6" key="1">
    <citation type="journal article" date="2021" name="Genome Biol.">
        <title>AFLAP: assembly-free linkage analysis pipeline using k-mers from genome sequencing data.</title>
        <authorList>
            <person name="Fletcher K."/>
            <person name="Zhang L."/>
            <person name="Gil J."/>
            <person name="Han R."/>
            <person name="Cavanaugh K."/>
            <person name="Michelmore R."/>
        </authorList>
    </citation>
    <scope>NUCLEOTIDE SEQUENCE [LARGE SCALE GENOMIC DNA]</scope>
    <source>
        <strain evidence="5 6">SF5</strain>
    </source>
</reference>
<gene>
    <name evidence="5" type="ORF">CCR75_003825</name>
</gene>
<dbReference type="InterPro" id="IPR001680">
    <property type="entry name" value="WD40_rpt"/>
</dbReference>
<name>A0A976IDZ4_BRELC</name>
<dbReference type="Gene3D" id="2.130.10.10">
    <property type="entry name" value="YVTN repeat-like/Quinoprotein amine dehydrogenase"/>
    <property type="match status" value="2"/>
</dbReference>